<dbReference type="Proteomes" id="UP000622707">
    <property type="component" value="Unassembled WGS sequence"/>
</dbReference>
<keyword evidence="8 10" id="KW-0904">Protein phosphatase</keyword>
<evidence type="ECO:0000256" key="3">
    <source>
        <dbReference type="ARBA" id="ARBA00018484"/>
    </source>
</evidence>
<comment type="function">
    <text evidence="10">Plays an important role in bacterial chemotaxis signal transduction pathway by accelerating the dephosphorylation of phosphorylated CheY (CheY-P).</text>
</comment>
<dbReference type="EMBL" id="JAEQND010000003">
    <property type="protein sequence ID" value="MBL0424871.1"/>
    <property type="molecule type" value="Genomic_DNA"/>
</dbReference>
<organism evidence="11 12">
    <name type="scientific">Ramlibacter alkalitolerans</name>
    <dbReference type="NCBI Taxonomy" id="2039631"/>
    <lineage>
        <taxon>Bacteria</taxon>
        <taxon>Pseudomonadati</taxon>
        <taxon>Pseudomonadota</taxon>
        <taxon>Betaproteobacteria</taxon>
        <taxon>Burkholderiales</taxon>
        <taxon>Comamonadaceae</taxon>
        <taxon>Ramlibacter</taxon>
    </lineage>
</organism>
<dbReference type="PIRSF" id="PIRSF002884">
    <property type="entry name" value="CheZ"/>
    <property type="match status" value="1"/>
</dbReference>
<evidence type="ECO:0000313" key="11">
    <source>
        <dbReference type="EMBL" id="MBL0424871.1"/>
    </source>
</evidence>
<evidence type="ECO:0000256" key="5">
    <source>
        <dbReference type="ARBA" id="ARBA00022500"/>
    </source>
</evidence>
<keyword evidence="7 10" id="KW-0378">Hydrolase</keyword>
<reference evidence="11 12" key="1">
    <citation type="journal article" date="2017" name="Int. J. Syst. Evol. Microbiol.">
        <title>Ramlibacter alkalitolerans sp. nov., alkali-tolerant bacterium isolated from soil of ginseng.</title>
        <authorList>
            <person name="Lee D.H."/>
            <person name="Cha C.J."/>
        </authorList>
    </citation>
    <scope>NUCLEOTIDE SEQUENCE [LARGE SCALE GENOMIC DNA]</scope>
    <source>
        <strain evidence="11 12">KACC 19305</strain>
    </source>
</reference>
<name>A0ABS1JL17_9BURK</name>
<dbReference type="InterPro" id="IPR050992">
    <property type="entry name" value="CheZ_family_phosphatases"/>
</dbReference>
<evidence type="ECO:0000256" key="6">
    <source>
        <dbReference type="ARBA" id="ARBA00022779"/>
    </source>
</evidence>
<evidence type="ECO:0000256" key="9">
    <source>
        <dbReference type="ARBA" id="ARBA00029599"/>
    </source>
</evidence>
<protein>
    <recommendedName>
        <fullName evidence="3 10">Protein phosphatase CheZ</fullName>
        <ecNumber evidence="10">3.1.3.-</ecNumber>
    </recommendedName>
    <alternativeName>
        <fullName evidence="9 10">Chemotaxis protein CheZ</fullName>
    </alternativeName>
</protein>
<dbReference type="Pfam" id="PF04344">
    <property type="entry name" value="CheZ"/>
    <property type="match status" value="1"/>
</dbReference>
<keyword evidence="4 10" id="KW-0963">Cytoplasm</keyword>
<comment type="subunit">
    <text evidence="10">Homodimer.</text>
</comment>
<accession>A0ABS1JL17</accession>
<sequence>MTDFQESMDPATQRLYQRVGELTRRLHEALRELGYDKRIEASLGAVPDAKQRLSFIARLTGEAAEKVLNNVDAAQAQQQALAERADAIAALAESGAAGAAGAEVARFADEVRAGARATHAQLTDIMLAQDFHDLTGQTVRKVVEVATTMEEALLQLLLDSTPAAPARGALDGPVADDSRADVVANQAQVDDLLESLGF</sequence>
<evidence type="ECO:0000256" key="1">
    <source>
        <dbReference type="ARBA" id="ARBA00004496"/>
    </source>
</evidence>
<comment type="subcellular location">
    <subcellularLocation>
        <location evidence="1 10">Cytoplasm</location>
    </subcellularLocation>
</comment>
<evidence type="ECO:0000256" key="4">
    <source>
        <dbReference type="ARBA" id="ARBA00022490"/>
    </source>
</evidence>
<dbReference type="RefSeq" id="WP_201688099.1">
    <property type="nucleotide sequence ID" value="NZ_JAEQND010000003.1"/>
</dbReference>
<evidence type="ECO:0000256" key="2">
    <source>
        <dbReference type="ARBA" id="ARBA00005908"/>
    </source>
</evidence>
<evidence type="ECO:0000313" key="12">
    <source>
        <dbReference type="Proteomes" id="UP000622707"/>
    </source>
</evidence>
<dbReference type="Gene3D" id="1.10.287.500">
    <property type="entry name" value="Helix hairpin bin"/>
    <property type="match status" value="1"/>
</dbReference>
<comment type="similarity">
    <text evidence="2 10">Belongs to the CheZ family.</text>
</comment>
<comment type="caution">
    <text evidence="11">The sequence shown here is derived from an EMBL/GenBank/DDBJ whole genome shotgun (WGS) entry which is preliminary data.</text>
</comment>
<dbReference type="EC" id="3.1.3.-" evidence="10"/>
<gene>
    <name evidence="11" type="ORF">JI746_07110</name>
</gene>
<dbReference type="PANTHER" id="PTHR43693:SF1">
    <property type="entry name" value="PROTEIN PHOSPHATASE CHEZ"/>
    <property type="match status" value="1"/>
</dbReference>
<evidence type="ECO:0000256" key="7">
    <source>
        <dbReference type="ARBA" id="ARBA00022801"/>
    </source>
</evidence>
<keyword evidence="5 10" id="KW-0145">Chemotaxis</keyword>
<evidence type="ECO:0000256" key="10">
    <source>
        <dbReference type="PIRNR" id="PIRNR002884"/>
    </source>
</evidence>
<evidence type="ECO:0000256" key="8">
    <source>
        <dbReference type="ARBA" id="ARBA00022912"/>
    </source>
</evidence>
<dbReference type="PANTHER" id="PTHR43693">
    <property type="entry name" value="PROTEIN PHOSPHATASE CHEZ"/>
    <property type="match status" value="1"/>
</dbReference>
<dbReference type="SUPFAM" id="SSF75708">
    <property type="entry name" value="Chemotaxis phosphatase CheZ"/>
    <property type="match status" value="1"/>
</dbReference>
<dbReference type="InterPro" id="IPR007439">
    <property type="entry name" value="Chemotax_Pase_CheZ"/>
</dbReference>
<keyword evidence="12" id="KW-1185">Reference proteome</keyword>
<keyword evidence="6 10" id="KW-0283">Flagellar rotation</keyword>
<proteinExistence type="inferred from homology"/>